<protein>
    <submittedName>
        <fullName evidence="2">Uncharacterized protein</fullName>
    </submittedName>
</protein>
<feature type="region of interest" description="Disordered" evidence="1">
    <location>
        <begin position="407"/>
        <end position="567"/>
    </location>
</feature>
<name>A0AAD6X6I2_9AGAR</name>
<evidence type="ECO:0000313" key="2">
    <source>
        <dbReference type="EMBL" id="KAJ7040853.1"/>
    </source>
</evidence>
<organism evidence="2 3">
    <name type="scientific">Mycena alexandri</name>
    <dbReference type="NCBI Taxonomy" id="1745969"/>
    <lineage>
        <taxon>Eukaryota</taxon>
        <taxon>Fungi</taxon>
        <taxon>Dikarya</taxon>
        <taxon>Basidiomycota</taxon>
        <taxon>Agaricomycotina</taxon>
        <taxon>Agaricomycetes</taxon>
        <taxon>Agaricomycetidae</taxon>
        <taxon>Agaricales</taxon>
        <taxon>Marasmiineae</taxon>
        <taxon>Mycenaceae</taxon>
        <taxon>Mycena</taxon>
    </lineage>
</organism>
<comment type="caution">
    <text evidence="2">The sequence shown here is derived from an EMBL/GenBank/DDBJ whole genome shotgun (WGS) entry which is preliminary data.</text>
</comment>
<feature type="compositionally biased region" description="Basic and acidic residues" evidence="1">
    <location>
        <begin position="409"/>
        <end position="522"/>
    </location>
</feature>
<accession>A0AAD6X6I2</accession>
<reference evidence="2" key="1">
    <citation type="submission" date="2023-03" db="EMBL/GenBank/DDBJ databases">
        <title>Massive genome expansion in bonnet fungi (Mycena s.s.) driven by repeated elements and novel gene families across ecological guilds.</title>
        <authorList>
            <consortium name="Lawrence Berkeley National Laboratory"/>
            <person name="Harder C.B."/>
            <person name="Miyauchi S."/>
            <person name="Viragh M."/>
            <person name="Kuo A."/>
            <person name="Thoen E."/>
            <person name="Andreopoulos B."/>
            <person name="Lu D."/>
            <person name="Skrede I."/>
            <person name="Drula E."/>
            <person name="Henrissat B."/>
            <person name="Morin E."/>
            <person name="Kohler A."/>
            <person name="Barry K."/>
            <person name="LaButti K."/>
            <person name="Morin E."/>
            <person name="Salamov A."/>
            <person name="Lipzen A."/>
            <person name="Mereny Z."/>
            <person name="Hegedus B."/>
            <person name="Baldrian P."/>
            <person name="Stursova M."/>
            <person name="Weitz H."/>
            <person name="Taylor A."/>
            <person name="Grigoriev I.V."/>
            <person name="Nagy L.G."/>
            <person name="Martin F."/>
            <person name="Kauserud H."/>
        </authorList>
    </citation>
    <scope>NUCLEOTIDE SEQUENCE</scope>
    <source>
        <strain evidence="2">CBHHK200</strain>
    </source>
</reference>
<evidence type="ECO:0000313" key="3">
    <source>
        <dbReference type="Proteomes" id="UP001218188"/>
    </source>
</evidence>
<dbReference type="EMBL" id="JARJCM010000020">
    <property type="protein sequence ID" value="KAJ7040853.1"/>
    <property type="molecule type" value="Genomic_DNA"/>
</dbReference>
<sequence>MAAKKTTKPKAMFKPYDADDVPDIMPFPELSYVATTKSEEIPVPKLNEHQRSWILDVGVRGADLLSLKGKATSELYDQIKTDAFDAKAFQHLLQPTDRAEETHLLALVTAWKQKQRAKKRSNVAADDGDASDEEEDESAIQKVISNKRNTENAKRKTEDHDAASTPTSTPTAEAAALLKLLGLVNSTGRDKFRVDRHDDIQEYSKTLPDAMNAGGKFRKAEALLWAKENQGPWEAAAASREDVDWEECQKLVASGLKHMVETLNASGKFLPFVATMTMAWIDEEGKLTGGAGSRAFPRTSLFAKASRNKIRKSCEAAWTPCIRGLKSRSKMLMETVKNFLVESYQAAFGSEDIPWAAVARVPNEYYDAEVTFTSTGLVQLTRTEWYDLATTLASVAGAGTSGFFRKAPAAHDDGDGEERGVNEAAADEARRVDAAKAEEAHRAERAKADEAKAEEARRAEQAKAEEARRVEQAKADEAKAEEARRVEQAKAEEARRAEQAKAEEARLEQAKADEAKAGEARRKGGRKRKADQLVPEDGGLEGSAASTRRTTRARLTPKEAELEHQKKVAAAVRATGARPGYEYVEIEKSPAKRRRSSIDGTEEPMELELPELKSVD</sequence>
<evidence type="ECO:0000256" key="1">
    <source>
        <dbReference type="SAM" id="MobiDB-lite"/>
    </source>
</evidence>
<feature type="compositionally biased region" description="Acidic residues" evidence="1">
    <location>
        <begin position="126"/>
        <end position="138"/>
    </location>
</feature>
<dbReference type="Proteomes" id="UP001218188">
    <property type="component" value="Unassembled WGS sequence"/>
</dbReference>
<feature type="compositionally biased region" description="Basic and acidic residues" evidence="1">
    <location>
        <begin position="148"/>
        <end position="162"/>
    </location>
</feature>
<feature type="compositionally biased region" description="Acidic residues" evidence="1">
    <location>
        <begin position="600"/>
        <end position="609"/>
    </location>
</feature>
<feature type="region of interest" description="Disordered" evidence="1">
    <location>
        <begin position="584"/>
        <end position="616"/>
    </location>
</feature>
<feature type="region of interest" description="Disordered" evidence="1">
    <location>
        <begin position="117"/>
        <end position="171"/>
    </location>
</feature>
<keyword evidence="3" id="KW-1185">Reference proteome</keyword>
<gene>
    <name evidence="2" type="ORF">C8F04DRAFT_1177816</name>
</gene>
<feature type="compositionally biased region" description="Basic and acidic residues" evidence="1">
    <location>
        <begin position="556"/>
        <end position="566"/>
    </location>
</feature>
<dbReference type="AlphaFoldDB" id="A0AAD6X6I2"/>
<proteinExistence type="predicted"/>